<dbReference type="EMBL" id="VAUO01000006">
    <property type="protein sequence ID" value="TLP59153.1"/>
    <property type="molecule type" value="Genomic_DNA"/>
</dbReference>
<evidence type="ECO:0000313" key="7">
    <source>
        <dbReference type="Proteomes" id="UP000309819"/>
    </source>
</evidence>
<keyword evidence="4 6" id="KW-0808">Transferase</keyword>
<keyword evidence="7" id="KW-1185">Reference proteome</keyword>
<reference evidence="6 7" key="1">
    <citation type="submission" date="2019-05" db="EMBL/GenBank/DDBJ databases">
        <title>Pseudomonas sp. SC006 isolated from lettuce that can produce HBGAs.</title>
        <authorList>
            <person name="Wang D."/>
            <person name="Liao N."/>
            <person name="Liu D."/>
            <person name="Zhang Z."/>
            <person name="Zou S."/>
        </authorList>
    </citation>
    <scope>NUCLEOTIDE SEQUENCE [LARGE SCALE GENOMIC DNA]</scope>
    <source>
        <strain evidence="6 7">SC006</strain>
    </source>
</reference>
<accession>A0A5R8Z0A9</accession>
<evidence type="ECO:0000256" key="2">
    <source>
        <dbReference type="ARBA" id="ARBA00004924"/>
    </source>
</evidence>
<dbReference type="SUPFAM" id="SSF55729">
    <property type="entry name" value="Acyl-CoA N-acyltransferases (Nat)"/>
    <property type="match status" value="1"/>
</dbReference>
<comment type="caution">
    <text evidence="6">The sequence shown here is derived from an EMBL/GenBank/DDBJ whole genome shotgun (WGS) entry which is preliminary data.</text>
</comment>
<gene>
    <name evidence="6" type="ORF">FEM01_14740</name>
</gene>
<dbReference type="SMART" id="SM01006">
    <property type="entry name" value="AlcB"/>
    <property type="match status" value="1"/>
</dbReference>
<comment type="pathway">
    <text evidence="2">Siderophore biosynthesis.</text>
</comment>
<dbReference type="Gene3D" id="3.40.630.30">
    <property type="match status" value="1"/>
</dbReference>
<feature type="domain" description="Acyltransferase MbtK/IucB-like conserved" evidence="5">
    <location>
        <begin position="167"/>
        <end position="214"/>
    </location>
</feature>
<evidence type="ECO:0000313" key="6">
    <source>
        <dbReference type="EMBL" id="TLP59153.1"/>
    </source>
</evidence>
<dbReference type="GO" id="GO:0016410">
    <property type="term" value="F:N-acyltransferase activity"/>
    <property type="evidence" value="ECO:0007669"/>
    <property type="project" value="TreeGrafter"/>
</dbReference>
<protein>
    <submittedName>
        <fullName evidence="6">Acetyltransferase</fullName>
    </submittedName>
</protein>
<comment type="subcellular location">
    <subcellularLocation>
        <location evidence="1">Cytoplasm</location>
    </subcellularLocation>
</comment>
<dbReference type="GO" id="GO:0019290">
    <property type="term" value="P:siderophore biosynthetic process"/>
    <property type="evidence" value="ECO:0007669"/>
    <property type="project" value="InterPro"/>
</dbReference>
<evidence type="ECO:0000259" key="5">
    <source>
        <dbReference type="SMART" id="SM01006"/>
    </source>
</evidence>
<evidence type="ECO:0000256" key="3">
    <source>
        <dbReference type="ARBA" id="ARBA00022490"/>
    </source>
</evidence>
<dbReference type="InterPro" id="IPR016181">
    <property type="entry name" value="Acyl_CoA_acyltransferase"/>
</dbReference>
<dbReference type="GO" id="GO:0005737">
    <property type="term" value="C:cytoplasm"/>
    <property type="evidence" value="ECO:0007669"/>
    <property type="project" value="UniProtKB-SubCell"/>
</dbReference>
<evidence type="ECO:0000256" key="1">
    <source>
        <dbReference type="ARBA" id="ARBA00004496"/>
    </source>
</evidence>
<sequence>MPFDVASPPHYTPRWRSLQADEGGCRLSLTLEGRPLITVRLVAAEPLAVHLEQLCAEQPEQALWAACYWLLSRDAACQRLAWHMPQPVLGALASGLLVPADEPGQYLCERAMFWQLPQPWLGETPSGAYPQHLQIRDGKRHPRRAPKPRGEVYRRFDARLGAWVSLRTLEIEQDLERFNRWQNNPRVAQFWQETGSLAQHREYLDKLEADPHTLTLIGCFDDEPFAYFEAYWAKEDRIAPFYPADDYDRGIHMLVGEQAHRGPHKVASWMSALVHYLFLDDPRTQRVVAEPRADNARMIGYMQDQCFHCEKEFDFPHKRAALMILGRERFFDRCGLA</sequence>
<organism evidence="6 7">
    <name type="scientific">Pseudomonas mosselii</name>
    <dbReference type="NCBI Taxonomy" id="78327"/>
    <lineage>
        <taxon>Bacteria</taxon>
        <taxon>Pseudomonadati</taxon>
        <taxon>Pseudomonadota</taxon>
        <taxon>Gammaproteobacteria</taxon>
        <taxon>Pseudomonadales</taxon>
        <taxon>Pseudomonadaceae</taxon>
        <taxon>Pseudomonas</taxon>
    </lineage>
</organism>
<evidence type="ECO:0000256" key="4">
    <source>
        <dbReference type="ARBA" id="ARBA00022679"/>
    </source>
</evidence>
<dbReference type="FunFam" id="3.40.630.30:FF:000256">
    <property type="entry name" value="Putative lysine N-acyltransferase C17G9.06c"/>
    <property type="match status" value="1"/>
</dbReference>
<keyword evidence="3" id="KW-0963">Cytoplasm</keyword>
<dbReference type="PANTHER" id="PTHR31438:SF1">
    <property type="entry name" value="LYSINE N-ACYLTRANSFERASE C17G9.06C-RELATED"/>
    <property type="match status" value="1"/>
</dbReference>
<dbReference type="AlphaFoldDB" id="A0A5R8Z0A9"/>
<dbReference type="Proteomes" id="UP000309819">
    <property type="component" value="Unassembled WGS sequence"/>
</dbReference>
<dbReference type="OrthoDB" id="9087497at2"/>
<dbReference type="RefSeq" id="WP_138220221.1">
    <property type="nucleotide sequence ID" value="NZ_VAUO01000006.1"/>
</dbReference>
<dbReference type="PANTHER" id="PTHR31438">
    <property type="entry name" value="LYSINE N-ACYLTRANSFERASE C17G9.06C-RELATED"/>
    <property type="match status" value="1"/>
</dbReference>
<name>A0A5R8Z0A9_9PSED</name>
<dbReference type="InterPro" id="IPR019432">
    <property type="entry name" value="Acyltransferase_MbtK/IucB-like"/>
</dbReference>
<dbReference type="Pfam" id="PF13523">
    <property type="entry name" value="Acetyltransf_8"/>
    <property type="match status" value="1"/>
</dbReference>
<proteinExistence type="predicted"/>